<keyword evidence="2 6" id="KW-0479">Metal-binding</keyword>
<evidence type="ECO:0000256" key="1">
    <source>
        <dbReference type="ARBA" id="ARBA00022670"/>
    </source>
</evidence>
<dbReference type="Proteomes" id="UP000031523">
    <property type="component" value="Chromosome"/>
</dbReference>
<dbReference type="PANTHER" id="PTHR11804:SF84">
    <property type="entry name" value="SACCHAROLYSIN"/>
    <property type="match status" value="1"/>
</dbReference>
<proteinExistence type="inferred from homology"/>
<dbReference type="GO" id="GO:0006518">
    <property type="term" value="P:peptide metabolic process"/>
    <property type="evidence" value="ECO:0007669"/>
    <property type="project" value="TreeGrafter"/>
</dbReference>
<dbReference type="AlphaFoldDB" id="A0A0B5EXE0"/>
<dbReference type="Pfam" id="PF01432">
    <property type="entry name" value="Peptidase_M3"/>
    <property type="match status" value="1"/>
</dbReference>
<keyword evidence="3 6" id="KW-0378">Hydrolase</keyword>
<dbReference type="KEGG" id="sals:SLNWT_7107"/>
<keyword evidence="5 6" id="KW-0482">Metalloprotease</keyword>
<evidence type="ECO:0000256" key="4">
    <source>
        <dbReference type="ARBA" id="ARBA00022833"/>
    </source>
</evidence>
<comment type="cofactor">
    <cofactor evidence="6">
        <name>Zn(2+)</name>
        <dbReference type="ChEBI" id="CHEBI:29105"/>
    </cofactor>
    <text evidence="6">Binds 1 zinc ion.</text>
</comment>
<dbReference type="GO" id="GO:0004222">
    <property type="term" value="F:metalloendopeptidase activity"/>
    <property type="evidence" value="ECO:0007669"/>
    <property type="project" value="InterPro"/>
</dbReference>
<evidence type="ECO:0000256" key="6">
    <source>
        <dbReference type="RuleBase" id="RU003435"/>
    </source>
</evidence>
<dbReference type="GO" id="GO:0006508">
    <property type="term" value="P:proteolysis"/>
    <property type="evidence" value="ECO:0007669"/>
    <property type="project" value="UniProtKB-KW"/>
</dbReference>
<keyword evidence="10" id="KW-1185">Reference proteome</keyword>
<accession>A0A0B5EXE0</accession>
<evidence type="ECO:0000256" key="7">
    <source>
        <dbReference type="SAM" id="MobiDB-lite"/>
    </source>
</evidence>
<name>A0A0B5EXE0_STRA4</name>
<evidence type="ECO:0000313" key="10">
    <source>
        <dbReference type="Proteomes" id="UP000031523"/>
    </source>
</evidence>
<dbReference type="EMBL" id="CP010519">
    <property type="protein sequence ID" value="AJE87483.1"/>
    <property type="molecule type" value="Genomic_DNA"/>
</dbReference>
<dbReference type="InterPro" id="IPR001567">
    <property type="entry name" value="Pept_M3A_M3B_dom"/>
</dbReference>
<feature type="region of interest" description="Disordered" evidence="7">
    <location>
        <begin position="1"/>
        <end position="23"/>
    </location>
</feature>
<dbReference type="GO" id="GO:0046872">
    <property type="term" value="F:metal ion binding"/>
    <property type="evidence" value="ECO:0007669"/>
    <property type="project" value="UniProtKB-UniRule"/>
</dbReference>
<evidence type="ECO:0000313" key="9">
    <source>
        <dbReference type="EMBL" id="AJE87483.1"/>
    </source>
</evidence>
<dbReference type="InterPro" id="IPR045090">
    <property type="entry name" value="Pept_M3A_M3B"/>
</dbReference>
<organism evidence="9 10">
    <name type="scientific">Streptomyces albus (strain ATCC 21838 / DSM 41398 / FERM P-419 / JCM 4703 / NBRC 107858)</name>
    <dbReference type="NCBI Taxonomy" id="1081613"/>
    <lineage>
        <taxon>Bacteria</taxon>
        <taxon>Bacillati</taxon>
        <taxon>Actinomycetota</taxon>
        <taxon>Actinomycetes</taxon>
        <taxon>Kitasatosporales</taxon>
        <taxon>Streptomycetaceae</taxon>
        <taxon>Streptomyces</taxon>
    </lineage>
</organism>
<dbReference type="SUPFAM" id="SSF55486">
    <property type="entry name" value="Metalloproteases ('zincins'), catalytic domain"/>
    <property type="match status" value="1"/>
</dbReference>
<keyword evidence="1 6" id="KW-0645">Protease</keyword>
<gene>
    <name evidence="9" type="ORF">SLNWT_7107</name>
</gene>
<evidence type="ECO:0000256" key="2">
    <source>
        <dbReference type="ARBA" id="ARBA00022723"/>
    </source>
</evidence>
<evidence type="ECO:0000256" key="5">
    <source>
        <dbReference type="ARBA" id="ARBA00023049"/>
    </source>
</evidence>
<evidence type="ECO:0000259" key="8">
    <source>
        <dbReference type="Pfam" id="PF01432"/>
    </source>
</evidence>
<comment type="similarity">
    <text evidence="6">Belongs to the peptidase M3 family.</text>
</comment>
<evidence type="ECO:0000256" key="3">
    <source>
        <dbReference type="ARBA" id="ARBA00022801"/>
    </source>
</evidence>
<feature type="domain" description="Peptidase M3A/M3B catalytic" evidence="8">
    <location>
        <begin position="183"/>
        <end position="550"/>
    </location>
</feature>
<sequence>MSTETEQSLPAAGEAERRAPAPRNGVIEMEESLAGMRARLGAVLDGPPLTQDTLVEIMSIYNNVAYVFLYLEAVDDHDNLARLRPWRTEFYENAGLDEAILTRLLALDCPDPEMEAARLEYVDQLRKSRVHDPEGPRRLDTLLTEAKALTDLVQQDQRNLLERLGVPVGSARPQVVFYKLLGSTSNAATRAKLARAWRGARARHVDELAGVVDRMIAERRAQVAAAGLPGVLARTMERCKADEDTVETVIRTFLSGAFPATGKLEQEIREVTGAVEGQPLDHFEYAVQQVSKGARIPSFDLEECLEYIFRVSRCVFGLTFARTDSTGPGLTATDLITVDVAADGVPVGSIKFDLWDLARKSVRANHTRGIRNRTDWSGIRQLPVAYVSCRFRTDDRGSGRITFQNVHSLFHEFGHAVNHLLVRKRTSYQSGLEYLPPERLECLSMWFEKWVHHPSFAASVTLPEGGAAELDRCRLLAAAEYRRTYVERAVTAWLDLDVHRSTEGGLRGSYRRLDEEFGVSRYVPFEDIVEYFTWPMYMAHPGANFSYLWGSADSCEKFLAFRDLTLDEIANRPELRALFGPCFDFDEPSDPPAAGSVFTFFGAAGLEANA</sequence>
<dbReference type="PANTHER" id="PTHR11804">
    <property type="entry name" value="PROTEASE M3 THIMET OLIGOPEPTIDASE-RELATED"/>
    <property type="match status" value="1"/>
</dbReference>
<dbReference type="Gene3D" id="1.10.1370.40">
    <property type="match status" value="1"/>
</dbReference>
<keyword evidence="4 6" id="KW-0862">Zinc</keyword>
<reference evidence="9 10" key="1">
    <citation type="submission" date="2015-01" db="EMBL/GenBank/DDBJ databases">
        <title>Enhanced salinomycin production by adjusting the supply of polyketide extender units in Streptomyce albus DSM 41398.</title>
        <authorList>
            <person name="Lu C."/>
        </authorList>
    </citation>
    <scope>NUCLEOTIDE SEQUENCE [LARGE SCALE GENOMIC DNA]</scope>
    <source>
        <strain evidence="10">ATCC 21838 / DSM 41398 / FERM P-419 / JCM 4703 / NBRC 107858</strain>
    </source>
</reference>
<protein>
    <submittedName>
        <fullName evidence="9">Putative oligopeptidase</fullName>
    </submittedName>
</protein>